<keyword evidence="5" id="KW-0256">Endoplasmic reticulum</keyword>
<protein>
    <recommendedName>
        <fullName evidence="9">Protein RFT1 homolog</fullName>
    </recommendedName>
</protein>
<reference evidence="10 11" key="1">
    <citation type="submission" date="2011-07" db="EMBL/GenBank/DDBJ databases">
        <authorList>
            <person name="Coyne R."/>
            <person name="Brami D."/>
            <person name="Johnson J."/>
            <person name="Hostetler J."/>
            <person name="Hannick L."/>
            <person name="Clark T."/>
            <person name="Cassidy-Hanley D."/>
            <person name="Inman J."/>
        </authorList>
    </citation>
    <scope>NUCLEOTIDE SEQUENCE [LARGE SCALE GENOMIC DNA]</scope>
    <source>
        <strain evidence="10 11">G5</strain>
    </source>
</reference>
<dbReference type="InterPro" id="IPR007594">
    <property type="entry name" value="RFT1"/>
</dbReference>
<comment type="function">
    <text evidence="8 9">Intramembrane glycolipid transporter that operates in the biosynthetic pathway of dolichol-linked oligosaccharides, the glycan precursors employed in protein asparagine (N)-glycosylation. The sequential addition of sugars to dolichol pyrophosphate produces dolichol-linked oligosaccharides containing fourteen sugars, including two GlcNAcs, nine mannoses and three glucoses. Once assembled, the oligosaccharide is transferred from the lipid to nascent proteins by oligosaccharyltransferases. The assembly of dolichol-linked oligosaccharides begins on the cytosolic side of the endoplasmic reticulum membrane and finishes in its lumen. RFT1 could mediate the translocation of the cytosolically oriented intermediate DolPP-GlcNAc2Man5, produced by ALG11, into the ER lumen where dolichol-linked oligosaccharides assembly continues. However, the intramembrane lipid transporter activity could not be confirmed in vitro.</text>
</comment>
<keyword evidence="6 9" id="KW-1133">Transmembrane helix</keyword>
<feature type="transmembrane region" description="Helical" evidence="9">
    <location>
        <begin position="344"/>
        <end position="368"/>
    </location>
</feature>
<evidence type="ECO:0000256" key="5">
    <source>
        <dbReference type="ARBA" id="ARBA00022824"/>
    </source>
</evidence>
<dbReference type="GO" id="GO:0016491">
    <property type="term" value="F:oxidoreductase activity"/>
    <property type="evidence" value="ECO:0007669"/>
    <property type="project" value="UniProtKB-KW"/>
</dbReference>
<accession>G0R5X5</accession>
<feature type="transmembrane region" description="Helical" evidence="9">
    <location>
        <begin position="501"/>
        <end position="520"/>
    </location>
</feature>
<comment type="subcellular location">
    <subcellularLocation>
        <location evidence="1 9">Endoplasmic reticulum membrane</location>
        <topology evidence="1 9">Multi-pass membrane protein</topology>
    </subcellularLocation>
</comment>
<evidence type="ECO:0000256" key="7">
    <source>
        <dbReference type="ARBA" id="ARBA00023136"/>
    </source>
</evidence>
<keyword evidence="4 9" id="KW-0812">Transmembrane</keyword>
<feature type="transmembrane region" description="Helical" evidence="9">
    <location>
        <begin position="180"/>
        <end position="200"/>
    </location>
</feature>
<evidence type="ECO:0000313" key="11">
    <source>
        <dbReference type="Proteomes" id="UP000008983"/>
    </source>
</evidence>
<comment type="similarity">
    <text evidence="3 9">Belongs to the RFT1 family.</text>
</comment>
<feature type="transmembrane region" description="Helical" evidence="9">
    <location>
        <begin position="116"/>
        <end position="134"/>
    </location>
</feature>
<dbReference type="eggNOG" id="KOG2864">
    <property type="taxonomic scope" value="Eukaryota"/>
</dbReference>
<dbReference type="OrthoDB" id="301045at2759"/>
<dbReference type="EMBL" id="GL984387">
    <property type="protein sequence ID" value="EGR27152.1"/>
    <property type="molecule type" value="Genomic_DNA"/>
</dbReference>
<dbReference type="GO" id="GO:0034203">
    <property type="term" value="P:glycolipid translocation"/>
    <property type="evidence" value="ECO:0007669"/>
    <property type="project" value="TreeGrafter"/>
</dbReference>
<feature type="transmembrane region" description="Helical" evidence="9">
    <location>
        <begin position="459"/>
        <end position="480"/>
    </location>
</feature>
<dbReference type="AlphaFoldDB" id="G0R5X5"/>
<dbReference type="PANTHER" id="PTHR13117:SF5">
    <property type="entry name" value="PROTEIN RFT1 HOMOLOG"/>
    <property type="match status" value="1"/>
</dbReference>
<proteinExistence type="inferred from homology"/>
<name>G0R5X5_ICHMU</name>
<organism evidence="10 11">
    <name type="scientific">Ichthyophthirius multifiliis</name>
    <name type="common">White spot disease agent</name>
    <name type="synonym">Ich</name>
    <dbReference type="NCBI Taxonomy" id="5932"/>
    <lineage>
        <taxon>Eukaryota</taxon>
        <taxon>Sar</taxon>
        <taxon>Alveolata</taxon>
        <taxon>Ciliophora</taxon>
        <taxon>Intramacronucleata</taxon>
        <taxon>Oligohymenophorea</taxon>
        <taxon>Hymenostomatida</taxon>
        <taxon>Ophryoglenina</taxon>
        <taxon>Ichthyophthirius</taxon>
    </lineage>
</organism>
<evidence type="ECO:0000256" key="2">
    <source>
        <dbReference type="ARBA" id="ARBA00004922"/>
    </source>
</evidence>
<dbReference type="GO" id="GO:0006488">
    <property type="term" value="P:dolichol-linked oligosaccharide biosynthetic process"/>
    <property type="evidence" value="ECO:0007669"/>
    <property type="project" value="InterPro"/>
</dbReference>
<dbReference type="Proteomes" id="UP000008983">
    <property type="component" value="Unassembled WGS sequence"/>
</dbReference>
<gene>
    <name evidence="10" type="ORF">IMG5_201770</name>
</gene>
<evidence type="ECO:0000256" key="8">
    <source>
        <dbReference type="ARBA" id="ARBA00045912"/>
    </source>
</evidence>
<dbReference type="PANTHER" id="PTHR13117">
    <property type="entry name" value="ENDOPLASMIC RETICULUM MULTISPAN TRANSMEMBRANE PROTEIN-RELATED"/>
    <property type="match status" value="1"/>
</dbReference>
<evidence type="ECO:0000256" key="3">
    <source>
        <dbReference type="ARBA" id="ARBA00010288"/>
    </source>
</evidence>
<feature type="transmembrane region" description="Helical" evidence="9">
    <location>
        <begin position="12"/>
        <end position="35"/>
    </location>
</feature>
<feature type="transmembrane region" description="Helical" evidence="9">
    <location>
        <begin position="380"/>
        <end position="402"/>
    </location>
</feature>
<dbReference type="STRING" id="857967.G0R5X5"/>
<feature type="transmembrane region" description="Helical" evidence="9">
    <location>
        <begin position="41"/>
        <end position="59"/>
    </location>
</feature>
<keyword evidence="11" id="KW-1185">Reference proteome</keyword>
<evidence type="ECO:0000256" key="6">
    <source>
        <dbReference type="ARBA" id="ARBA00022989"/>
    </source>
</evidence>
<evidence type="ECO:0000256" key="1">
    <source>
        <dbReference type="ARBA" id="ARBA00004477"/>
    </source>
</evidence>
<keyword evidence="7 9" id="KW-0472">Membrane</keyword>
<dbReference type="OMA" id="WPGKLFG"/>
<feature type="transmembrane region" description="Helical" evidence="9">
    <location>
        <begin position="155"/>
        <end position="174"/>
    </location>
</feature>
<evidence type="ECO:0000256" key="4">
    <source>
        <dbReference type="ARBA" id="ARBA00022692"/>
    </source>
</evidence>
<dbReference type="InParanoid" id="G0R5X5"/>
<feature type="transmembrane region" description="Helical" evidence="9">
    <location>
        <begin position="79"/>
        <end position="110"/>
    </location>
</feature>
<comment type="pathway">
    <text evidence="2">Protein modification; protein glycosylation.</text>
</comment>
<dbReference type="Pfam" id="PF04506">
    <property type="entry name" value="Rft-1"/>
    <property type="match status" value="2"/>
</dbReference>
<evidence type="ECO:0000256" key="9">
    <source>
        <dbReference type="RuleBase" id="RU365067"/>
    </source>
</evidence>
<dbReference type="RefSeq" id="XP_004024036.1">
    <property type="nucleotide sequence ID" value="XM_004023987.1"/>
</dbReference>
<keyword evidence="10" id="KW-0560">Oxidoreductase</keyword>
<sequence>MQKQIYKKAIEGFSILFLMKVFSRVIDFLLNILVIRELDPQIYGLTIHYMIITNVVLFYSKNCLKNSYQKRGIKNINNILFASAQNLMIFGLYFTIIIGFITLCFWNYYYTQYDSNFIYGAIFCVLGCIFDCMCEPLLSKYILNFEYSISAKSEAFSFFGKTLILFFLTKFNFFHTLINFGISQMVQGFIMLFFCIYFTGENMHLFPKKLEGQNYYIIPEMKEMGYQFTLLSFFRMISQELEKFVLILLNKQTQTQINSEYLIVSNIGSIVPRYIYAPTEDICFNLFSKLSNKHIEEDNNEKDYSKLNLNNNSATTINRKINVDNVNQQSFQQQYFILQTIIKLINVLGLFFVFFGVPYASAFLQLMYGNKWNYVSCIQALQYFCVKFKYILIFFLLLYFIFLKKQIYEWFMGINGLLEAFVQGSIQQKELQMYKFLVLISTCFYIICSFNLIQFGSKGIIISSIISMSVRICISSYYVLNKIFLNNKKQFRLFLISTLPDFKLIFGFFFSIFLSNFFVFRQFQNQAFKQIVLGAG</sequence>
<evidence type="ECO:0000313" key="10">
    <source>
        <dbReference type="EMBL" id="EGR27152.1"/>
    </source>
</evidence>
<dbReference type="GO" id="GO:0005789">
    <property type="term" value="C:endoplasmic reticulum membrane"/>
    <property type="evidence" value="ECO:0007669"/>
    <property type="project" value="UniProtKB-SubCell"/>
</dbReference>
<feature type="transmembrane region" description="Helical" evidence="9">
    <location>
        <begin position="436"/>
        <end position="453"/>
    </location>
</feature>
<dbReference type="GeneID" id="14903211"/>